<feature type="compositionally biased region" description="Basic and acidic residues" evidence="1">
    <location>
        <begin position="34"/>
        <end position="45"/>
    </location>
</feature>
<dbReference type="AlphaFoldDB" id="A0A9P7G7N2"/>
<dbReference type="Proteomes" id="UP000775547">
    <property type="component" value="Unassembled WGS sequence"/>
</dbReference>
<reference evidence="2" key="1">
    <citation type="submission" date="2020-07" db="EMBL/GenBank/DDBJ databases">
        <authorList>
            <person name="Nieuwenhuis M."/>
            <person name="Van De Peppel L.J.J."/>
        </authorList>
    </citation>
    <scope>NUCLEOTIDE SEQUENCE</scope>
    <source>
        <strain evidence="2">AP01</strain>
        <tissue evidence="2">Mycelium</tissue>
    </source>
</reference>
<sequence>MATSNEPPNSKDKQGDRQDDLHAKQRGIPTSDNADERRRIHEVRRTSPVPWAVNNVLDAVERLRRKSLRNSPSNVHLHQESRPASPSHRSSETSPNQKPYHDTRFQFFSVSTAQSTGAVPQRVPCGIALRRPPRQQVGREPMEY</sequence>
<organism evidence="2 3">
    <name type="scientific">Asterophora parasitica</name>
    <dbReference type="NCBI Taxonomy" id="117018"/>
    <lineage>
        <taxon>Eukaryota</taxon>
        <taxon>Fungi</taxon>
        <taxon>Dikarya</taxon>
        <taxon>Basidiomycota</taxon>
        <taxon>Agaricomycotina</taxon>
        <taxon>Agaricomycetes</taxon>
        <taxon>Agaricomycetidae</taxon>
        <taxon>Agaricales</taxon>
        <taxon>Tricholomatineae</taxon>
        <taxon>Lyophyllaceae</taxon>
        <taxon>Asterophora</taxon>
    </lineage>
</organism>
<feature type="region of interest" description="Disordered" evidence="1">
    <location>
        <begin position="66"/>
        <end position="144"/>
    </location>
</feature>
<accession>A0A9P7G7N2</accession>
<protein>
    <submittedName>
        <fullName evidence="2">Uncharacterized protein</fullName>
    </submittedName>
</protein>
<evidence type="ECO:0000256" key="1">
    <source>
        <dbReference type="SAM" id="MobiDB-lite"/>
    </source>
</evidence>
<feature type="compositionally biased region" description="Basic and acidic residues" evidence="1">
    <location>
        <begin position="9"/>
        <end position="23"/>
    </location>
</feature>
<comment type="caution">
    <text evidence="2">The sequence shown here is derived from an EMBL/GenBank/DDBJ whole genome shotgun (WGS) entry which is preliminary data.</text>
</comment>
<proteinExistence type="predicted"/>
<gene>
    <name evidence="2" type="ORF">DXG03_007202</name>
</gene>
<evidence type="ECO:0000313" key="3">
    <source>
        <dbReference type="Proteomes" id="UP000775547"/>
    </source>
</evidence>
<dbReference type="EMBL" id="JABCKV010000051">
    <property type="protein sequence ID" value="KAG5645023.1"/>
    <property type="molecule type" value="Genomic_DNA"/>
</dbReference>
<feature type="compositionally biased region" description="Polar residues" evidence="1">
    <location>
        <begin position="106"/>
        <end position="118"/>
    </location>
</feature>
<feature type="region of interest" description="Disordered" evidence="1">
    <location>
        <begin position="1"/>
        <end position="51"/>
    </location>
</feature>
<feature type="compositionally biased region" description="Polar residues" evidence="1">
    <location>
        <begin position="69"/>
        <end position="97"/>
    </location>
</feature>
<name>A0A9P7G7N2_9AGAR</name>
<keyword evidence="3" id="KW-1185">Reference proteome</keyword>
<reference evidence="2" key="2">
    <citation type="submission" date="2021-10" db="EMBL/GenBank/DDBJ databases">
        <title>Phylogenomics reveals ancestral predisposition of the termite-cultivated fungus Termitomyces towards a domesticated lifestyle.</title>
        <authorList>
            <person name="Auxier B."/>
            <person name="Grum-Grzhimaylo A."/>
            <person name="Cardenas M.E."/>
            <person name="Lodge J.D."/>
            <person name="Laessoe T."/>
            <person name="Pedersen O."/>
            <person name="Smith M.E."/>
            <person name="Kuyper T.W."/>
            <person name="Franco-Molano E.A."/>
            <person name="Baroni T.J."/>
            <person name="Aanen D.K."/>
        </authorList>
    </citation>
    <scope>NUCLEOTIDE SEQUENCE</scope>
    <source>
        <strain evidence="2">AP01</strain>
        <tissue evidence="2">Mycelium</tissue>
    </source>
</reference>
<evidence type="ECO:0000313" key="2">
    <source>
        <dbReference type="EMBL" id="KAG5645023.1"/>
    </source>
</evidence>